<dbReference type="RefSeq" id="WP_131514470.1">
    <property type="nucleotide sequence ID" value="NZ_SJKD01000003.1"/>
</dbReference>
<feature type="domain" description="HIT" evidence="4">
    <location>
        <begin position="6"/>
        <end position="114"/>
    </location>
</feature>
<dbReference type="PROSITE" id="PS00892">
    <property type="entry name" value="HIT_1"/>
    <property type="match status" value="1"/>
</dbReference>
<evidence type="ECO:0000313" key="6">
    <source>
        <dbReference type="Proteomes" id="UP000293342"/>
    </source>
</evidence>
<proteinExistence type="predicted"/>
<accession>A0A4R0JRG0</accession>
<dbReference type="InterPro" id="IPR001310">
    <property type="entry name" value="Histidine_triad_HIT"/>
</dbReference>
<dbReference type="InterPro" id="IPR036265">
    <property type="entry name" value="HIT-like_sf"/>
</dbReference>
<comment type="caution">
    <text evidence="5">The sequence shown here is derived from an EMBL/GenBank/DDBJ whole genome shotgun (WGS) entry which is preliminary data.</text>
</comment>
<name>A0A4R0JRG0_9ACTN</name>
<organism evidence="5 6">
    <name type="scientific">Kribbella capetownensis</name>
    <dbReference type="NCBI Taxonomy" id="1572659"/>
    <lineage>
        <taxon>Bacteria</taxon>
        <taxon>Bacillati</taxon>
        <taxon>Actinomycetota</taxon>
        <taxon>Actinomycetes</taxon>
        <taxon>Propionibacteriales</taxon>
        <taxon>Kribbellaceae</taxon>
        <taxon>Kribbella</taxon>
    </lineage>
</organism>
<dbReference type="GO" id="GO:0003824">
    <property type="term" value="F:catalytic activity"/>
    <property type="evidence" value="ECO:0007669"/>
    <property type="project" value="InterPro"/>
</dbReference>
<reference evidence="5 6" key="1">
    <citation type="submission" date="2019-02" db="EMBL/GenBank/DDBJ databases">
        <title>Kribbella capetownensis sp. nov. and Kribbella speibonae sp. nov., isolated from soil.</title>
        <authorList>
            <person name="Curtis S.M."/>
            <person name="Norton I."/>
            <person name="Everest G.J."/>
            <person name="Meyers P.R."/>
        </authorList>
    </citation>
    <scope>NUCLEOTIDE SEQUENCE [LARGE SCALE GENOMIC DNA]</scope>
    <source>
        <strain evidence="5 6">YM53</strain>
    </source>
</reference>
<dbReference type="InterPro" id="IPR019808">
    <property type="entry name" value="Histidine_triad_CS"/>
</dbReference>
<evidence type="ECO:0000256" key="2">
    <source>
        <dbReference type="PIRSR" id="PIRSR601310-3"/>
    </source>
</evidence>
<dbReference type="PRINTS" id="PR00332">
    <property type="entry name" value="HISTRIAD"/>
</dbReference>
<dbReference type="OrthoDB" id="9784774at2"/>
<evidence type="ECO:0000313" key="5">
    <source>
        <dbReference type="EMBL" id="TCC49953.1"/>
    </source>
</evidence>
<dbReference type="EMBL" id="SJKD01000003">
    <property type="protein sequence ID" value="TCC49953.1"/>
    <property type="molecule type" value="Genomic_DNA"/>
</dbReference>
<evidence type="ECO:0000259" key="4">
    <source>
        <dbReference type="PROSITE" id="PS51084"/>
    </source>
</evidence>
<protein>
    <submittedName>
        <fullName evidence="5">HIT domain-containing protein</fullName>
    </submittedName>
</protein>
<dbReference type="PANTHER" id="PTHR46648">
    <property type="entry name" value="HIT FAMILY PROTEIN 1"/>
    <property type="match status" value="1"/>
</dbReference>
<dbReference type="Proteomes" id="UP000293342">
    <property type="component" value="Unassembled WGS sequence"/>
</dbReference>
<dbReference type="PANTHER" id="PTHR46648:SF1">
    <property type="entry name" value="ADENOSINE 5'-MONOPHOSPHORAMIDASE HNT1"/>
    <property type="match status" value="1"/>
</dbReference>
<evidence type="ECO:0000256" key="1">
    <source>
        <dbReference type="PIRSR" id="PIRSR601310-1"/>
    </source>
</evidence>
<dbReference type="PROSITE" id="PS51084">
    <property type="entry name" value="HIT_2"/>
    <property type="match status" value="1"/>
</dbReference>
<dbReference type="SUPFAM" id="SSF54197">
    <property type="entry name" value="HIT-like"/>
    <property type="match status" value="1"/>
</dbReference>
<keyword evidence="6" id="KW-1185">Reference proteome</keyword>
<dbReference type="InterPro" id="IPR011146">
    <property type="entry name" value="HIT-like"/>
</dbReference>
<dbReference type="Gene3D" id="3.30.428.10">
    <property type="entry name" value="HIT-like"/>
    <property type="match status" value="1"/>
</dbReference>
<dbReference type="GO" id="GO:0009117">
    <property type="term" value="P:nucleotide metabolic process"/>
    <property type="evidence" value="ECO:0007669"/>
    <property type="project" value="TreeGrafter"/>
</dbReference>
<evidence type="ECO:0000256" key="3">
    <source>
        <dbReference type="PROSITE-ProRule" id="PRU00464"/>
    </source>
</evidence>
<feature type="active site" description="Tele-AMP-histidine intermediate" evidence="1">
    <location>
        <position position="101"/>
    </location>
</feature>
<feature type="short sequence motif" description="Histidine triad motif" evidence="2 3">
    <location>
        <begin position="99"/>
        <end position="103"/>
    </location>
</feature>
<dbReference type="Pfam" id="PF01230">
    <property type="entry name" value="HIT"/>
    <property type="match status" value="1"/>
</dbReference>
<sequence>MDDSCVFCGIVAGRMPARFVYQDEHACAFLDIRPLRAGHTLVVPRPHVPDLSADGAPDAVAAIGPALQATTRTLVNRLKADGVSVLQANGAAAGQEVFHLHFHLVPRRRGDRPLNDWTADDDARHQLDEIHQQLVGSED</sequence>
<dbReference type="AlphaFoldDB" id="A0A4R0JRG0"/>
<gene>
    <name evidence="5" type="ORF">E0H75_16770</name>
</gene>